<dbReference type="AlphaFoldDB" id="R7QB18"/>
<dbReference type="Gramene" id="CDF34655">
    <property type="protein sequence ID" value="CDF34655"/>
    <property type="gene ID" value="CHC_T00003358001"/>
</dbReference>
<dbReference type="EMBL" id="HG001704">
    <property type="protein sequence ID" value="CDF34655.1"/>
    <property type="molecule type" value="Genomic_DNA"/>
</dbReference>
<evidence type="ECO:0000313" key="2">
    <source>
        <dbReference type="Proteomes" id="UP000012073"/>
    </source>
</evidence>
<sequence length="44" mass="4839">MVWVKYVTLVRCVLAGDGNSLSFVQLSRRIVVLLKLSTSAAKLC</sequence>
<keyword evidence="2" id="KW-1185">Reference proteome</keyword>
<gene>
    <name evidence="1" type="ORF">CHC_T00003358001</name>
</gene>
<dbReference type="Proteomes" id="UP000012073">
    <property type="component" value="Unassembled WGS sequence"/>
</dbReference>
<accession>R7QB18</accession>
<organism evidence="1 2">
    <name type="scientific">Chondrus crispus</name>
    <name type="common">Carrageen Irish moss</name>
    <name type="synonym">Polymorpha crispa</name>
    <dbReference type="NCBI Taxonomy" id="2769"/>
    <lineage>
        <taxon>Eukaryota</taxon>
        <taxon>Rhodophyta</taxon>
        <taxon>Florideophyceae</taxon>
        <taxon>Rhodymeniophycidae</taxon>
        <taxon>Gigartinales</taxon>
        <taxon>Gigartinaceae</taxon>
        <taxon>Chondrus</taxon>
    </lineage>
</organism>
<dbReference type="RefSeq" id="XP_005714474.1">
    <property type="nucleotide sequence ID" value="XM_005714417.1"/>
</dbReference>
<dbReference type="KEGG" id="ccp:CHC_T00003358001"/>
<evidence type="ECO:0000313" key="1">
    <source>
        <dbReference type="EMBL" id="CDF34655.1"/>
    </source>
</evidence>
<dbReference type="GeneID" id="17322190"/>
<protein>
    <submittedName>
        <fullName evidence="1">Uncharacterized protein</fullName>
    </submittedName>
</protein>
<name>R7QB18_CHOCR</name>
<proteinExistence type="predicted"/>
<reference evidence="2" key="1">
    <citation type="journal article" date="2013" name="Proc. Natl. Acad. Sci. U.S.A.">
        <title>Genome structure and metabolic features in the red seaweed Chondrus crispus shed light on evolution of the Archaeplastida.</title>
        <authorList>
            <person name="Collen J."/>
            <person name="Porcel B."/>
            <person name="Carre W."/>
            <person name="Ball S.G."/>
            <person name="Chaparro C."/>
            <person name="Tonon T."/>
            <person name="Barbeyron T."/>
            <person name="Michel G."/>
            <person name="Noel B."/>
            <person name="Valentin K."/>
            <person name="Elias M."/>
            <person name="Artiguenave F."/>
            <person name="Arun A."/>
            <person name="Aury J.M."/>
            <person name="Barbosa-Neto J.F."/>
            <person name="Bothwell J.H."/>
            <person name="Bouget F.Y."/>
            <person name="Brillet L."/>
            <person name="Cabello-Hurtado F."/>
            <person name="Capella-Gutierrez S."/>
            <person name="Charrier B."/>
            <person name="Cladiere L."/>
            <person name="Cock J.M."/>
            <person name="Coelho S.M."/>
            <person name="Colleoni C."/>
            <person name="Czjzek M."/>
            <person name="Da Silva C."/>
            <person name="Delage L."/>
            <person name="Denoeud F."/>
            <person name="Deschamps P."/>
            <person name="Dittami S.M."/>
            <person name="Gabaldon T."/>
            <person name="Gachon C.M."/>
            <person name="Groisillier A."/>
            <person name="Herve C."/>
            <person name="Jabbari K."/>
            <person name="Katinka M."/>
            <person name="Kloareg B."/>
            <person name="Kowalczyk N."/>
            <person name="Labadie K."/>
            <person name="Leblanc C."/>
            <person name="Lopez P.J."/>
            <person name="McLachlan D.H."/>
            <person name="Meslet-Cladiere L."/>
            <person name="Moustafa A."/>
            <person name="Nehr Z."/>
            <person name="Nyvall Collen P."/>
            <person name="Panaud O."/>
            <person name="Partensky F."/>
            <person name="Poulain J."/>
            <person name="Rensing S.A."/>
            <person name="Rousvoal S."/>
            <person name="Samson G."/>
            <person name="Symeonidi A."/>
            <person name="Weissenbach J."/>
            <person name="Zambounis A."/>
            <person name="Wincker P."/>
            <person name="Boyen C."/>
        </authorList>
    </citation>
    <scope>NUCLEOTIDE SEQUENCE [LARGE SCALE GENOMIC DNA]</scope>
    <source>
        <strain evidence="2">cv. Stackhouse</strain>
    </source>
</reference>